<dbReference type="OrthoDB" id="6120183at2759"/>
<reference evidence="1" key="1">
    <citation type="submission" date="2021-03" db="EMBL/GenBank/DDBJ databases">
        <authorList>
            <person name="Bekaert M."/>
        </authorList>
    </citation>
    <scope>NUCLEOTIDE SEQUENCE</scope>
</reference>
<dbReference type="Proteomes" id="UP000683360">
    <property type="component" value="Unassembled WGS sequence"/>
</dbReference>
<sequence>MKEEPPSNGGVCMHSGYFYATVDTELKKLSDPSSKLLTTCFKTDTDCSGLNALAVDQSRKRFMYTTKDFHVRCISVDGKEIFLCKDTEKNKINSVAVSARGLIFAGGETSSVHVISENGEKIKTLLSKCVNIKNLSDIWLDESGKTLYVCGDEYIELYDII</sequence>
<evidence type="ECO:0000313" key="1">
    <source>
        <dbReference type="EMBL" id="CAG2227668.1"/>
    </source>
</evidence>
<dbReference type="SUPFAM" id="SSF63825">
    <property type="entry name" value="YWTD domain"/>
    <property type="match status" value="1"/>
</dbReference>
<dbReference type="AlphaFoldDB" id="A0A8S3T2W2"/>
<dbReference type="Gene3D" id="2.130.10.10">
    <property type="entry name" value="YVTN repeat-like/Quinoprotein amine dehydrogenase"/>
    <property type="match status" value="1"/>
</dbReference>
<name>A0A8S3T2W2_MYTED</name>
<protein>
    <submittedName>
        <fullName evidence="1">Uncharacterized protein</fullName>
    </submittedName>
</protein>
<organism evidence="1 2">
    <name type="scientific">Mytilus edulis</name>
    <name type="common">Blue mussel</name>
    <dbReference type="NCBI Taxonomy" id="6550"/>
    <lineage>
        <taxon>Eukaryota</taxon>
        <taxon>Metazoa</taxon>
        <taxon>Spiralia</taxon>
        <taxon>Lophotrochozoa</taxon>
        <taxon>Mollusca</taxon>
        <taxon>Bivalvia</taxon>
        <taxon>Autobranchia</taxon>
        <taxon>Pteriomorphia</taxon>
        <taxon>Mytilida</taxon>
        <taxon>Mytiloidea</taxon>
        <taxon>Mytilidae</taxon>
        <taxon>Mytilinae</taxon>
        <taxon>Mytilus</taxon>
    </lineage>
</organism>
<proteinExistence type="predicted"/>
<gene>
    <name evidence="1" type="ORF">MEDL_40679</name>
</gene>
<evidence type="ECO:0000313" key="2">
    <source>
        <dbReference type="Proteomes" id="UP000683360"/>
    </source>
</evidence>
<comment type="caution">
    <text evidence="1">The sequence shown here is derived from an EMBL/GenBank/DDBJ whole genome shotgun (WGS) entry which is preliminary data.</text>
</comment>
<keyword evidence="2" id="KW-1185">Reference proteome</keyword>
<dbReference type="EMBL" id="CAJPWZ010001969">
    <property type="protein sequence ID" value="CAG2227668.1"/>
    <property type="molecule type" value="Genomic_DNA"/>
</dbReference>
<dbReference type="InterPro" id="IPR015943">
    <property type="entry name" value="WD40/YVTN_repeat-like_dom_sf"/>
</dbReference>
<accession>A0A8S3T2W2</accession>